<name>A0A928Z2C0_9CYAN</name>
<dbReference type="InterPro" id="IPR029017">
    <property type="entry name" value="Enolase-like_N"/>
</dbReference>
<dbReference type="Proteomes" id="UP000625316">
    <property type="component" value="Unassembled WGS sequence"/>
</dbReference>
<dbReference type="PANTHER" id="PTHR48073:SF2">
    <property type="entry name" value="O-SUCCINYLBENZOATE SYNTHASE"/>
    <property type="match status" value="1"/>
</dbReference>
<feature type="active site" description="Proton donor" evidence="4">
    <location>
        <position position="151"/>
    </location>
</feature>
<keyword evidence="8" id="KW-1185">Reference proteome</keyword>
<dbReference type="Gene3D" id="3.20.20.120">
    <property type="entry name" value="Enolase-like C-terminal domain"/>
    <property type="match status" value="1"/>
</dbReference>
<gene>
    <name evidence="4" type="primary">menC</name>
    <name evidence="7" type="ORF">IQ266_03760</name>
</gene>
<dbReference type="PANTHER" id="PTHR48073">
    <property type="entry name" value="O-SUCCINYLBENZOATE SYNTHASE-RELATED"/>
    <property type="match status" value="1"/>
</dbReference>
<dbReference type="AlphaFoldDB" id="A0A928Z2C0"/>
<feature type="domain" description="Mandelate racemase/muconate lactonizing enzyme C-terminal" evidence="6">
    <location>
        <begin position="131"/>
        <end position="227"/>
    </location>
</feature>
<evidence type="ECO:0000256" key="5">
    <source>
        <dbReference type="NCBIfam" id="TIGR01927"/>
    </source>
</evidence>
<feature type="binding site" evidence="4">
    <location>
        <position position="231"/>
    </location>
    <ligand>
        <name>Mg(2+)</name>
        <dbReference type="ChEBI" id="CHEBI:18420"/>
    </ligand>
</feature>
<dbReference type="SUPFAM" id="SSF51604">
    <property type="entry name" value="Enolase C-terminal domain-like"/>
    <property type="match status" value="1"/>
</dbReference>
<keyword evidence="2 4" id="KW-0460">Magnesium</keyword>
<dbReference type="InterPro" id="IPR036849">
    <property type="entry name" value="Enolase-like_C_sf"/>
</dbReference>
<feature type="active site" description="Proton acceptor" evidence="4">
    <location>
        <position position="255"/>
    </location>
</feature>
<comment type="pathway">
    <text evidence="4">Quinol/quinone metabolism; 1,4-dihydroxy-2-naphthoate biosynthesis; 1,4-dihydroxy-2-naphthoate from chorismate: step 4/7.</text>
</comment>
<keyword evidence="3 4" id="KW-0456">Lyase</keyword>
<dbReference type="Gene3D" id="3.30.390.10">
    <property type="entry name" value="Enolase-like, N-terminal domain"/>
    <property type="match status" value="1"/>
</dbReference>
<comment type="pathway">
    <text evidence="4">Cofactor biosynthesis; phylloquinone biosynthesis.</text>
</comment>
<dbReference type="InterPro" id="IPR013342">
    <property type="entry name" value="Mandelate_racemase_C"/>
</dbReference>
<dbReference type="NCBIfam" id="NF002739">
    <property type="entry name" value="PRK02714.1"/>
    <property type="match status" value="1"/>
</dbReference>
<dbReference type="EC" id="4.2.1.113" evidence="4 5"/>
<comment type="catalytic activity">
    <reaction evidence="4">
        <text>(1R,6R)-6-hydroxy-2-succinyl-cyclohexa-2,4-diene-1-carboxylate = 2-succinylbenzoate + H2O</text>
        <dbReference type="Rhea" id="RHEA:10196"/>
        <dbReference type="ChEBI" id="CHEBI:15377"/>
        <dbReference type="ChEBI" id="CHEBI:18325"/>
        <dbReference type="ChEBI" id="CHEBI:58689"/>
        <dbReference type="EC" id="4.2.1.113"/>
    </reaction>
</comment>
<dbReference type="InterPro" id="IPR010196">
    <property type="entry name" value="OSB_synthase_MenC1"/>
</dbReference>
<dbReference type="Pfam" id="PF21508">
    <property type="entry name" value="MenC_N"/>
    <property type="match status" value="1"/>
</dbReference>
<dbReference type="SFLD" id="SFLDF00009">
    <property type="entry name" value="o-succinylbenzoate_synthase"/>
    <property type="match status" value="1"/>
</dbReference>
<dbReference type="GO" id="GO:0009234">
    <property type="term" value="P:menaquinone biosynthetic process"/>
    <property type="evidence" value="ECO:0007669"/>
    <property type="project" value="UniProtKB-UniRule"/>
</dbReference>
<evidence type="ECO:0000256" key="2">
    <source>
        <dbReference type="ARBA" id="ARBA00022842"/>
    </source>
</evidence>
<dbReference type="EMBL" id="JADEXQ010000008">
    <property type="protein sequence ID" value="MBE9028877.1"/>
    <property type="molecule type" value="Genomic_DNA"/>
</dbReference>
<evidence type="ECO:0000259" key="6">
    <source>
        <dbReference type="SMART" id="SM00922"/>
    </source>
</evidence>
<evidence type="ECO:0000313" key="7">
    <source>
        <dbReference type="EMBL" id="MBE9028877.1"/>
    </source>
</evidence>
<sequence length="322" mass="36919">MTDRAYQLQVEPYQRPFRRPLTTRYGTWAVREGAIITLRSTNGAMRQGEIAPLEWFGSESLATALTFCQQFNGRITAAQIAQIPDRYPCCQFAFEMALAGFTPERYSDAPNRDRGLATQRYHIAALLPTGPTAINHWRELYAQGYRSFKWKIGVTDMIDEQIWCQRLYQQLPQDCQLRLDANASLSVRDSEQWLTYLADKSIEYLEQPLHSDCFDAMQILAEKYATPIALDESIANLQQINTCYERGWQGLYVIKPAIVGSPQRLTEFVQQHQIDTVFSSVFETEIGYAAALNLAQSLRTNDRALGFGTNEWWDNQRVSKDL</sequence>
<evidence type="ECO:0000256" key="4">
    <source>
        <dbReference type="HAMAP-Rule" id="MF_00470"/>
    </source>
</evidence>
<dbReference type="GO" id="GO:0000287">
    <property type="term" value="F:magnesium ion binding"/>
    <property type="evidence" value="ECO:0007669"/>
    <property type="project" value="UniProtKB-UniRule"/>
</dbReference>
<comment type="cofactor">
    <cofactor evidence="4">
        <name>a divalent metal cation</name>
        <dbReference type="ChEBI" id="CHEBI:60240"/>
    </cofactor>
</comment>
<dbReference type="InterPro" id="IPR029065">
    <property type="entry name" value="Enolase_C-like"/>
</dbReference>
<comment type="function">
    <text evidence="4">Converts 2-succinyl-6-hydroxy-2,4-cyclohexadiene-1-carboxylate (SHCHC) to 2-succinylbenzoate (OSB).</text>
</comment>
<reference evidence="7" key="1">
    <citation type="submission" date="2020-10" db="EMBL/GenBank/DDBJ databases">
        <authorList>
            <person name="Castelo-Branco R."/>
            <person name="Eusebio N."/>
            <person name="Adriana R."/>
            <person name="Vieira A."/>
            <person name="Brugerolle De Fraissinette N."/>
            <person name="Rezende De Castro R."/>
            <person name="Schneider M.P."/>
            <person name="Vasconcelos V."/>
            <person name="Leao P.N."/>
        </authorList>
    </citation>
    <scope>NUCLEOTIDE SEQUENCE</scope>
    <source>
        <strain evidence="7">LEGE 11480</strain>
    </source>
</reference>
<feature type="binding site" evidence="4">
    <location>
        <position position="206"/>
    </location>
    <ligand>
        <name>Mg(2+)</name>
        <dbReference type="ChEBI" id="CHEBI:18420"/>
    </ligand>
</feature>
<accession>A0A928Z2C0</accession>
<feature type="binding site" evidence="4">
    <location>
        <position position="180"/>
    </location>
    <ligand>
        <name>Mg(2+)</name>
        <dbReference type="ChEBI" id="CHEBI:18420"/>
    </ligand>
</feature>
<keyword evidence="1 4" id="KW-0479">Metal-binding</keyword>
<dbReference type="RefSeq" id="WP_264323700.1">
    <property type="nucleotide sequence ID" value="NZ_JADEXQ010000008.1"/>
</dbReference>
<evidence type="ECO:0000313" key="8">
    <source>
        <dbReference type="Proteomes" id="UP000625316"/>
    </source>
</evidence>
<comment type="similarity">
    <text evidence="4">Belongs to the mandelate racemase/muconate lactonizing enzyme family. MenC type 1 subfamily.</text>
</comment>
<dbReference type="SFLD" id="SFLDS00001">
    <property type="entry name" value="Enolase"/>
    <property type="match status" value="1"/>
</dbReference>
<organism evidence="7 8">
    <name type="scientific">Romeriopsis navalis LEGE 11480</name>
    <dbReference type="NCBI Taxonomy" id="2777977"/>
    <lineage>
        <taxon>Bacteria</taxon>
        <taxon>Bacillati</taxon>
        <taxon>Cyanobacteriota</taxon>
        <taxon>Cyanophyceae</taxon>
        <taxon>Leptolyngbyales</taxon>
        <taxon>Leptolyngbyaceae</taxon>
        <taxon>Romeriopsis</taxon>
        <taxon>Romeriopsis navalis</taxon>
    </lineage>
</organism>
<dbReference type="HAMAP" id="MF_00470">
    <property type="entry name" value="MenC_1"/>
    <property type="match status" value="1"/>
</dbReference>
<proteinExistence type="inferred from homology"/>
<dbReference type="GO" id="GO:0043748">
    <property type="term" value="F:O-succinylbenzoate synthase activity"/>
    <property type="evidence" value="ECO:0007669"/>
    <property type="project" value="UniProtKB-EC"/>
</dbReference>
<dbReference type="SUPFAM" id="SSF54826">
    <property type="entry name" value="Enolase N-terminal domain-like"/>
    <property type="match status" value="1"/>
</dbReference>
<evidence type="ECO:0000256" key="3">
    <source>
        <dbReference type="ARBA" id="ARBA00023239"/>
    </source>
</evidence>
<dbReference type="GO" id="GO:0042372">
    <property type="term" value="P:phylloquinone biosynthetic process"/>
    <property type="evidence" value="ECO:0007669"/>
    <property type="project" value="UniProtKB-UniRule"/>
</dbReference>
<dbReference type="Pfam" id="PF13378">
    <property type="entry name" value="MR_MLE_C"/>
    <property type="match status" value="1"/>
</dbReference>
<dbReference type="SMART" id="SM00922">
    <property type="entry name" value="MR_MLE"/>
    <property type="match status" value="1"/>
</dbReference>
<dbReference type="InterPro" id="IPR041338">
    <property type="entry name" value="OSBS_N"/>
</dbReference>
<dbReference type="NCBIfam" id="TIGR01927">
    <property type="entry name" value="menC_gam_Gplu"/>
    <property type="match status" value="1"/>
</dbReference>
<dbReference type="CDD" id="cd03320">
    <property type="entry name" value="OSBS"/>
    <property type="match status" value="1"/>
</dbReference>
<dbReference type="SFLD" id="SFLDG00180">
    <property type="entry name" value="muconate_cycloisomerase"/>
    <property type="match status" value="1"/>
</dbReference>
<evidence type="ECO:0000256" key="1">
    <source>
        <dbReference type="ARBA" id="ARBA00022723"/>
    </source>
</evidence>
<protein>
    <recommendedName>
        <fullName evidence="4 5">o-succinylbenzoate synthase</fullName>
        <shortName evidence="4">OSB synthase</shortName>
        <shortName evidence="4">OSBS</shortName>
        <ecNumber evidence="4 5">4.2.1.113</ecNumber>
    </recommendedName>
    <alternativeName>
        <fullName evidence="4">4-(2'-carboxyphenyl)-4-oxybutyric acid synthase</fullName>
    </alternativeName>
    <alternativeName>
        <fullName evidence="4">o-succinylbenzoic acid synthase</fullName>
    </alternativeName>
</protein>
<comment type="caution">
    <text evidence="7">The sequence shown here is derived from an EMBL/GenBank/DDBJ whole genome shotgun (WGS) entry which is preliminary data.</text>
</comment>